<dbReference type="CDD" id="cd01948">
    <property type="entry name" value="EAL"/>
    <property type="match status" value="1"/>
</dbReference>
<evidence type="ECO:0000313" key="3">
    <source>
        <dbReference type="Proteomes" id="UP001205843"/>
    </source>
</evidence>
<dbReference type="Pfam" id="PF00563">
    <property type="entry name" value="EAL"/>
    <property type="match status" value="1"/>
</dbReference>
<proteinExistence type="predicted"/>
<evidence type="ECO:0000313" key="2">
    <source>
        <dbReference type="EMBL" id="MCP1676186.1"/>
    </source>
</evidence>
<reference evidence="2" key="1">
    <citation type="submission" date="2022-03" db="EMBL/GenBank/DDBJ databases">
        <title>Genomic Encyclopedia of Type Strains, Phase III (KMG-III): the genomes of soil and plant-associated and newly described type strains.</title>
        <authorList>
            <person name="Whitman W."/>
        </authorList>
    </citation>
    <scope>NUCLEOTIDE SEQUENCE</scope>
    <source>
        <strain evidence="2">ANL 6-2</strain>
    </source>
</reference>
<dbReference type="Proteomes" id="UP001205843">
    <property type="component" value="Unassembled WGS sequence"/>
</dbReference>
<dbReference type="InterPro" id="IPR001633">
    <property type="entry name" value="EAL_dom"/>
</dbReference>
<sequence length="358" mass="39475">MACTGCEIIPVPVYAGTLVLAPNLPHTRKKMVRMLASEGFDYQHLEGDNLGIALEDRGEALMACLSAVMSPTEQEACRSVVVRDPRDFALAQLSQIRPLRALISLADSAWLLELMRQERILVHYQPIMSVSDATVPVAYECLARGRSETGELIPPGKLFGAAREADLLHHLDRLTRVAAIEQAGQHGLRTPLFINFNPTSIYDPAYCLATTINAAHRSSLPSSNFVFEVVESDAIQSPDHLLGILSVYREAGFPVALDDLGAGYGSLNLLSRLRPDYVKLDMELIRNVDSDRYKANLVQGIIRAVKDNGGKVIAEGIETEAEWHWVRDSGIDLVQGYYFARPAAPPPMMERLPAHHRA</sequence>
<dbReference type="AlphaFoldDB" id="A0AAE3G5E7"/>
<dbReference type="InterPro" id="IPR035919">
    <property type="entry name" value="EAL_sf"/>
</dbReference>
<protein>
    <submittedName>
        <fullName evidence="2">EAL domain-containing protein (Putative c-di-GMP-specific phosphodiesterase class I)</fullName>
    </submittedName>
</protein>
<dbReference type="RefSeq" id="WP_253481246.1">
    <property type="nucleotide sequence ID" value="NZ_JALJXV010000008.1"/>
</dbReference>
<dbReference type="InterPro" id="IPR050706">
    <property type="entry name" value="Cyclic-di-GMP_PDE-like"/>
</dbReference>
<dbReference type="SMART" id="SM00052">
    <property type="entry name" value="EAL"/>
    <property type="match status" value="1"/>
</dbReference>
<keyword evidence="3" id="KW-1185">Reference proteome</keyword>
<evidence type="ECO:0000259" key="1">
    <source>
        <dbReference type="PROSITE" id="PS50883"/>
    </source>
</evidence>
<gene>
    <name evidence="2" type="ORF">J2T57_003345</name>
</gene>
<dbReference type="PANTHER" id="PTHR33121">
    <property type="entry name" value="CYCLIC DI-GMP PHOSPHODIESTERASE PDEF"/>
    <property type="match status" value="1"/>
</dbReference>
<organism evidence="2 3">
    <name type="scientific">Natronocella acetinitrilica</name>
    <dbReference type="NCBI Taxonomy" id="414046"/>
    <lineage>
        <taxon>Bacteria</taxon>
        <taxon>Pseudomonadati</taxon>
        <taxon>Pseudomonadota</taxon>
        <taxon>Gammaproteobacteria</taxon>
        <taxon>Chromatiales</taxon>
        <taxon>Ectothiorhodospiraceae</taxon>
        <taxon>Natronocella</taxon>
    </lineage>
</organism>
<comment type="caution">
    <text evidence="2">The sequence shown here is derived from an EMBL/GenBank/DDBJ whole genome shotgun (WGS) entry which is preliminary data.</text>
</comment>
<feature type="domain" description="EAL" evidence="1">
    <location>
        <begin position="104"/>
        <end position="356"/>
    </location>
</feature>
<dbReference type="EMBL" id="JALJXV010000008">
    <property type="protein sequence ID" value="MCP1676186.1"/>
    <property type="molecule type" value="Genomic_DNA"/>
</dbReference>
<dbReference type="PROSITE" id="PS50883">
    <property type="entry name" value="EAL"/>
    <property type="match status" value="1"/>
</dbReference>
<dbReference type="GO" id="GO:0071111">
    <property type="term" value="F:cyclic-guanylate-specific phosphodiesterase activity"/>
    <property type="evidence" value="ECO:0007669"/>
    <property type="project" value="InterPro"/>
</dbReference>
<name>A0AAE3G5E7_9GAMM</name>
<dbReference type="PANTHER" id="PTHR33121:SF70">
    <property type="entry name" value="SIGNALING PROTEIN YKOW"/>
    <property type="match status" value="1"/>
</dbReference>
<accession>A0AAE3G5E7</accession>
<dbReference type="Gene3D" id="3.20.20.450">
    <property type="entry name" value="EAL domain"/>
    <property type="match status" value="1"/>
</dbReference>
<dbReference type="SUPFAM" id="SSF141868">
    <property type="entry name" value="EAL domain-like"/>
    <property type="match status" value="1"/>
</dbReference>